<keyword evidence="3" id="KW-1185">Reference proteome</keyword>
<dbReference type="EMBL" id="JARKIF010000003">
    <property type="protein sequence ID" value="KAJ7644612.1"/>
    <property type="molecule type" value="Genomic_DNA"/>
</dbReference>
<dbReference type="Pfam" id="PF12937">
    <property type="entry name" value="F-box-like"/>
    <property type="match status" value="1"/>
</dbReference>
<comment type="caution">
    <text evidence="2">The sequence shown here is derived from an EMBL/GenBank/DDBJ whole genome shotgun (WGS) entry which is preliminary data.</text>
</comment>
<name>A0AAD7FV83_9AGAR</name>
<proteinExistence type="predicted"/>
<evidence type="ECO:0000313" key="3">
    <source>
        <dbReference type="Proteomes" id="UP001221142"/>
    </source>
</evidence>
<feature type="domain" description="F-box" evidence="1">
    <location>
        <begin position="25"/>
        <end position="82"/>
    </location>
</feature>
<gene>
    <name evidence="2" type="ORF">FB45DRAFT_898306</name>
</gene>
<sequence>MEDISSVLLGQSSSDVLKQTAAPIHELPAELLVEIFRVVAAQAGEATHPRRTSYNELKPVLALSEVCGRWRQLVCTTPHLWNFQVGLSLKKAPSDTYLATTKTFFERSAPLLIPILWREETPEASPLSLVFWESDISRLYTLPTDALKNLISLDLRHWDETSDYTPLKVFLGAHIPWPQLVTLRLQISDYESAPAQEFIQILAQCPNLVSVEFLGMTPWSQPAGPSTPVIRLAQLTTLELDFDLEISEGLITPFLAHLDLPALKNVYIGSGINVHWSSADLTAFLHRSPNIEDLDISYSLMTSDNLSSLLANVPSLVALRLHQCFDFVGAFQATFGYLTFSPTAPGHPAPRLQRLTLLDDGEIDEEQLERMISSRWWTDAELAALAVAPPVARWEQVHIGTDFYLPDGEQRKYSDQLTTRMVQLQAQGLDLELK</sequence>
<accession>A0AAD7FV83</accession>
<dbReference type="SUPFAM" id="SSF52047">
    <property type="entry name" value="RNI-like"/>
    <property type="match status" value="1"/>
</dbReference>
<dbReference type="AlphaFoldDB" id="A0AAD7FV83"/>
<dbReference type="Proteomes" id="UP001221142">
    <property type="component" value="Unassembled WGS sequence"/>
</dbReference>
<evidence type="ECO:0000259" key="1">
    <source>
        <dbReference type="Pfam" id="PF12937"/>
    </source>
</evidence>
<protein>
    <recommendedName>
        <fullName evidence="1">F-box domain-containing protein</fullName>
    </recommendedName>
</protein>
<dbReference type="InterPro" id="IPR032675">
    <property type="entry name" value="LRR_dom_sf"/>
</dbReference>
<evidence type="ECO:0000313" key="2">
    <source>
        <dbReference type="EMBL" id="KAJ7644612.1"/>
    </source>
</evidence>
<dbReference type="InterPro" id="IPR001810">
    <property type="entry name" value="F-box_dom"/>
</dbReference>
<organism evidence="2 3">
    <name type="scientific">Roridomyces roridus</name>
    <dbReference type="NCBI Taxonomy" id="1738132"/>
    <lineage>
        <taxon>Eukaryota</taxon>
        <taxon>Fungi</taxon>
        <taxon>Dikarya</taxon>
        <taxon>Basidiomycota</taxon>
        <taxon>Agaricomycotina</taxon>
        <taxon>Agaricomycetes</taxon>
        <taxon>Agaricomycetidae</taxon>
        <taxon>Agaricales</taxon>
        <taxon>Marasmiineae</taxon>
        <taxon>Mycenaceae</taxon>
        <taxon>Roridomyces</taxon>
    </lineage>
</organism>
<reference evidence="2" key="1">
    <citation type="submission" date="2023-03" db="EMBL/GenBank/DDBJ databases">
        <title>Massive genome expansion in bonnet fungi (Mycena s.s.) driven by repeated elements and novel gene families across ecological guilds.</title>
        <authorList>
            <consortium name="Lawrence Berkeley National Laboratory"/>
            <person name="Harder C.B."/>
            <person name="Miyauchi S."/>
            <person name="Viragh M."/>
            <person name="Kuo A."/>
            <person name="Thoen E."/>
            <person name="Andreopoulos B."/>
            <person name="Lu D."/>
            <person name="Skrede I."/>
            <person name="Drula E."/>
            <person name="Henrissat B."/>
            <person name="Morin E."/>
            <person name="Kohler A."/>
            <person name="Barry K."/>
            <person name="LaButti K."/>
            <person name="Morin E."/>
            <person name="Salamov A."/>
            <person name="Lipzen A."/>
            <person name="Mereny Z."/>
            <person name="Hegedus B."/>
            <person name="Baldrian P."/>
            <person name="Stursova M."/>
            <person name="Weitz H."/>
            <person name="Taylor A."/>
            <person name="Grigoriev I.V."/>
            <person name="Nagy L.G."/>
            <person name="Martin F."/>
            <person name="Kauserud H."/>
        </authorList>
    </citation>
    <scope>NUCLEOTIDE SEQUENCE</scope>
    <source>
        <strain evidence="2">9284</strain>
    </source>
</reference>
<dbReference type="Gene3D" id="3.80.10.10">
    <property type="entry name" value="Ribonuclease Inhibitor"/>
    <property type="match status" value="1"/>
</dbReference>
<dbReference type="Gene3D" id="1.20.1280.50">
    <property type="match status" value="1"/>
</dbReference>